<feature type="domain" description="FAD-binding PCMH-type" evidence="17">
    <location>
        <begin position="17"/>
        <end position="224"/>
    </location>
</feature>
<evidence type="ECO:0000256" key="15">
    <source>
        <dbReference type="ARBA" id="ARBA00048914"/>
    </source>
</evidence>
<dbReference type="GO" id="GO:0005829">
    <property type="term" value="C:cytosol"/>
    <property type="evidence" value="ECO:0007669"/>
    <property type="project" value="TreeGrafter"/>
</dbReference>
<evidence type="ECO:0000256" key="11">
    <source>
        <dbReference type="ARBA" id="ARBA00022984"/>
    </source>
</evidence>
<comment type="caution">
    <text evidence="18">The sequence shown here is derived from an EMBL/GenBank/DDBJ whole genome shotgun (WGS) entry which is preliminary data.</text>
</comment>
<reference evidence="18 19" key="1">
    <citation type="journal article" date="2016" name="Nat. Commun.">
        <title>Thousands of microbial genomes shed light on interconnected biogeochemical processes in an aquifer system.</title>
        <authorList>
            <person name="Anantharaman K."/>
            <person name="Brown C.T."/>
            <person name="Hug L.A."/>
            <person name="Sharon I."/>
            <person name="Castelle C.J."/>
            <person name="Probst A.J."/>
            <person name="Thomas B.C."/>
            <person name="Singh A."/>
            <person name="Wilkins M.J."/>
            <person name="Karaoz U."/>
            <person name="Brodie E.L."/>
            <person name="Williams K.H."/>
            <person name="Hubbard S.S."/>
            <person name="Banfield J.F."/>
        </authorList>
    </citation>
    <scope>NUCLEOTIDE SEQUENCE [LARGE SCALE GENOMIC DNA]</scope>
</reference>
<evidence type="ECO:0000259" key="17">
    <source>
        <dbReference type="PROSITE" id="PS51387"/>
    </source>
</evidence>
<evidence type="ECO:0000256" key="4">
    <source>
        <dbReference type="ARBA" id="ARBA00004752"/>
    </source>
</evidence>
<comment type="similarity">
    <text evidence="16">Belongs to the MurB family.</text>
</comment>
<dbReference type="Pfam" id="PF02873">
    <property type="entry name" value="MurB_C"/>
    <property type="match status" value="1"/>
</dbReference>
<feature type="active site" evidence="16">
    <location>
        <position position="377"/>
    </location>
</feature>
<evidence type="ECO:0000256" key="6">
    <source>
        <dbReference type="ARBA" id="ARBA00022618"/>
    </source>
</evidence>
<dbReference type="GO" id="GO:0071949">
    <property type="term" value="F:FAD binding"/>
    <property type="evidence" value="ECO:0007669"/>
    <property type="project" value="InterPro"/>
</dbReference>
<dbReference type="PROSITE" id="PS51387">
    <property type="entry name" value="FAD_PCMH"/>
    <property type="match status" value="1"/>
</dbReference>
<keyword evidence="7 16" id="KW-0285">Flavoprotein</keyword>
<dbReference type="GO" id="GO:0008762">
    <property type="term" value="F:UDP-N-acetylmuramate dehydrogenase activity"/>
    <property type="evidence" value="ECO:0007669"/>
    <property type="project" value="UniProtKB-UniRule"/>
</dbReference>
<dbReference type="EC" id="1.3.1.98" evidence="16"/>
<keyword evidence="14 16" id="KW-0961">Cell wall biogenesis/degradation</keyword>
<dbReference type="InterPro" id="IPR003170">
    <property type="entry name" value="MurB"/>
</dbReference>
<dbReference type="InterPro" id="IPR036635">
    <property type="entry name" value="MurB_C_sf"/>
</dbReference>
<dbReference type="Gene3D" id="3.30.43.10">
    <property type="entry name" value="Uridine Diphospho-n-acetylenolpyruvylglucosamine Reductase, domain 2"/>
    <property type="match status" value="1"/>
</dbReference>
<evidence type="ECO:0000256" key="7">
    <source>
        <dbReference type="ARBA" id="ARBA00022630"/>
    </source>
</evidence>
<dbReference type="GO" id="GO:0009252">
    <property type="term" value="P:peptidoglycan biosynthetic process"/>
    <property type="evidence" value="ECO:0007669"/>
    <property type="project" value="UniProtKB-UniRule"/>
</dbReference>
<evidence type="ECO:0000256" key="1">
    <source>
        <dbReference type="ARBA" id="ARBA00001974"/>
    </source>
</evidence>
<dbReference type="HAMAP" id="MF_00037">
    <property type="entry name" value="MurB"/>
    <property type="match status" value="1"/>
</dbReference>
<evidence type="ECO:0000256" key="2">
    <source>
        <dbReference type="ARBA" id="ARBA00003921"/>
    </source>
</evidence>
<dbReference type="GO" id="GO:0071555">
    <property type="term" value="P:cell wall organization"/>
    <property type="evidence" value="ECO:0007669"/>
    <property type="project" value="UniProtKB-KW"/>
</dbReference>
<dbReference type="InterPro" id="IPR006094">
    <property type="entry name" value="Oxid_FAD_bind_N"/>
</dbReference>
<dbReference type="Pfam" id="PF01565">
    <property type="entry name" value="FAD_binding_4"/>
    <property type="match status" value="1"/>
</dbReference>
<evidence type="ECO:0000256" key="12">
    <source>
        <dbReference type="ARBA" id="ARBA00023002"/>
    </source>
</evidence>
<keyword evidence="8 16" id="KW-0274">FAD</keyword>
<dbReference type="Proteomes" id="UP000177167">
    <property type="component" value="Unassembled WGS sequence"/>
</dbReference>
<evidence type="ECO:0000256" key="14">
    <source>
        <dbReference type="ARBA" id="ARBA00023316"/>
    </source>
</evidence>
<organism evidence="18 19">
    <name type="scientific">Candidatus Yanofskybacteria bacterium RIFCSPHIGHO2_02_FULL_41_11</name>
    <dbReference type="NCBI Taxonomy" id="1802675"/>
    <lineage>
        <taxon>Bacteria</taxon>
        <taxon>Candidatus Yanofskyibacteriota</taxon>
    </lineage>
</organism>
<dbReference type="InterPro" id="IPR016169">
    <property type="entry name" value="FAD-bd_PCMH_sub2"/>
</dbReference>
<dbReference type="InterPro" id="IPR016167">
    <property type="entry name" value="FAD-bd_PCMH_sub1"/>
</dbReference>
<dbReference type="PANTHER" id="PTHR21071">
    <property type="entry name" value="UDP-N-ACETYLENOLPYRUVOYLGLUCOSAMINE REDUCTASE"/>
    <property type="match status" value="1"/>
</dbReference>
<evidence type="ECO:0000256" key="10">
    <source>
        <dbReference type="ARBA" id="ARBA00022960"/>
    </source>
</evidence>
<proteinExistence type="inferred from homology"/>
<comment type="subcellular location">
    <subcellularLocation>
        <location evidence="3 16">Cytoplasm</location>
    </subcellularLocation>
</comment>
<evidence type="ECO:0000256" key="5">
    <source>
        <dbReference type="ARBA" id="ARBA00022490"/>
    </source>
</evidence>
<keyword evidence="9 16" id="KW-0521">NADP</keyword>
<evidence type="ECO:0000256" key="3">
    <source>
        <dbReference type="ARBA" id="ARBA00004496"/>
    </source>
</evidence>
<name>A0A1F8F706_9BACT</name>
<dbReference type="EMBL" id="MGJP01000050">
    <property type="protein sequence ID" value="OGN08933.1"/>
    <property type="molecule type" value="Genomic_DNA"/>
</dbReference>
<feature type="active site" evidence="16">
    <location>
        <position position="202"/>
    </location>
</feature>
<dbReference type="InterPro" id="IPR016166">
    <property type="entry name" value="FAD-bd_PCMH"/>
</dbReference>
<keyword evidence="12 16" id="KW-0560">Oxidoreductase</keyword>
<accession>A0A1F8F706</accession>
<evidence type="ECO:0000256" key="8">
    <source>
        <dbReference type="ARBA" id="ARBA00022827"/>
    </source>
</evidence>
<dbReference type="SUPFAM" id="SSF56176">
    <property type="entry name" value="FAD-binding/transporter-associated domain-like"/>
    <property type="match status" value="2"/>
</dbReference>
<comment type="pathway">
    <text evidence="4 16">Cell wall biogenesis; peptidoglycan biosynthesis.</text>
</comment>
<dbReference type="InterPro" id="IPR036318">
    <property type="entry name" value="FAD-bd_PCMH-like_sf"/>
</dbReference>
<keyword evidence="13 16" id="KW-0131">Cell cycle</keyword>
<comment type="catalytic activity">
    <reaction evidence="15 16">
        <text>UDP-N-acetyl-alpha-D-muramate + NADP(+) = UDP-N-acetyl-3-O-(1-carboxyvinyl)-alpha-D-glucosamine + NADPH + H(+)</text>
        <dbReference type="Rhea" id="RHEA:12248"/>
        <dbReference type="ChEBI" id="CHEBI:15378"/>
        <dbReference type="ChEBI" id="CHEBI:57783"/>
        <dbReference type="ChEBI" id="CHEBI:58349"/>
        <dbReference type="ChEBI" id="CHEBI:68483"/>
        <dbReference type="ChEBI" id="CHEBI:70757"/>
        <dbReference type="EC" id="1.3.1.98"/>
    </reaction>
</comment>
<dbReference type="UniPathway" id="UPA00219"/>
<keyword evidence="11 16" id="KW-0573">Peptidoglycan synthesis</keyword>
<dbReference type="Gene3D" id="3.90.78.10">
    <property type="entry name" value="UDP-N-acetylenolpyruvoylglucosamine reductase, C-terminal domain"/>
    <property type="match status" value="1"/>
</dbReference>
<evidence type="ECO:0000313" key="19">
    <source>
        <dbReference type="Proteomes" id="UP000177167"/>
    </source>
</evidence>
<dbReference type="Gene3D" id="3.30.465.10">
    <property type="match status" value="1"/>
</dbReference>
<keyword evidence="5 16" id="KW-0963">Cytoplasm</keyword>
<evidence type="ECO:0000256" key="13">
    <source>
        <dbReference type="ARBA" id="ARBA00023306"/>
    </source>
</evidence>
<feature type="active site" description="Proton donor" evidence="16">
    <location>
        <position position="276"/>
    </location>
</feature>
<sequence>MKIKSGIVLAPFTTFGIGGKAKFFVEVGSVDELAKAIKFKRDNRLSHFVLGGGSNILVPDEGFDGLVIKMDIYGLWINDRVPQEWAMPHSENLRSRLSTGVILRAGADPVPEKAESFGSSKLLLRCGAGEVWDDVVKVSVERGLVGIEYLSGIPGTVGGAVVQNVGAYGQTLSDTVESVNVFDIKTEELKKMSVLECGFEYRESIFKHNPRYIVVSVDLKLVSSKRSVSGYHDIINYFKGKPDPSPREAREAVLEIRRKKGMLIKANGMSFQTAGSFFKNPVVEETTFQKIAVVISEDRERPWFWRQQDGGIKLAAAKLLEEVGFKKGYCSGKVGISPKHSLSFINLGDANALDIIKLAEMVKTAVYDKFSVKLESEVKQI</sequence>
<dbReference type="NCBIfam" id="NF010478">
    <property type="entry name" value="PRK13903.1"/>
    <property type="match status" value="1"/>
</dbReference>
<evidence type="ECO:0000313" key="18">
    <source>
        <dbReference type="EMBL" id="OGN08933.1"/>
    </source>
</evidence>
<keyword evidence="10 16" id="KW-0133">Cell shape</keyword>
<keyword evidence="6 16" id="KW-0132">Cell division</keyword>
<dbReference type="InterPro" id="IPR011601">
    <property type="entry name" value="MurB_C"/>
</dbReference>
<evidence type="ECO:0000256" key="9">
    <source>
        <dbReference type="ARBA" id="ARBA00022857"/>
    </source>
</evidence>
<comment type="function">
    <text evidence="2 16">Cell wall formation.</text>
</comment>
<dbReference type="AlphaFoldDB" id="A0A1F8F706"/>
<comment type="cofactor">
    <cofactor evidence="1 16">
        <name>FAD</name>
        <dbReference type="ChEBI" id="CHEBI:57692"/>
    </cofactor>
</comment>
<dbReference type="PANTHER" id="PTHR21071:SF4">
    <property type="entry name" value="UDP-N-ACETYLENOLPYRUVOYLGLUCOSAMINE REDUCTASE"/>
    <property type="match status" value="1"/>
</dbReference>
<dbReference type="GO" id="GO:0051301">
    <property type="term" value="P:cell division"/>
    <property type="evidence" value="ECO:0007669"/>
    <property type="project" value="UniProtKB-KW"/>
</dbReference>
<evidence type="ECO:0000256" key="16">
    <source>
        <dbReference type="HAMAP-Rule" id="MF_00037"/>
    </source>
</evidence>
<gene>
    <name evidence="16" type="primary">murB</name>
    <name evidence="18" type="ORF">A3J46_02460</name>
</gene>
<dbReference type="SUPFAM" id="SSF56194">
    <property type="entry name" value="Uridine diphospho-N-Acetylenolpyruvylglucosamine reductase, MurB, C-terminal domain"/>
    <property type="match status" value="1"/>
</dbReference>
<dbReference type="GO" id="GO:0008360">
    <property type="term" value="P:regulation of cell shape"/>
    <property type="evidence" value="ECO:0007669"/>
    <property type="project" value="UniProtKB-KW"/>
</dbReference>
<protein>
    <recommendedName>
        <fullName evidence="16">UDP-N-acetylenolpyruvoylglucosamine reductase</fullName>
        <ecNumber evidence="16">1.3.1.98</ecNumber>
    </recommendedName>
    <alternativeName>
        <fullName evidence="16">UDP-N-acetylmuramate dehydrogenase</fullName>
    </alternativeName>
</protein>
<dbReference type="NCBIfam" id="TIGR00179">
    <property type="entry name" value="murB"/>
    <property type="match status" value="1"/>
</dbReference>